<sequence length="303" mass="31339">MAPSVSQMNAWIAGARPRTLPAAVVPVLVGTAAAAGMNGDIGSLKGLVIWRFVAALVVSLALQVGVNYANDYSDGVRGTDDERVGPMRLTGSGTKTPAAVKRAAMISFGVAAVCGLGLAIATSWWLIAVGVAAIAAAWFYTGGPRPYGYAGLGELFVFVFFGVVATTGSAFVQIERITPLTLLISIPVGLLATALLVVNNLRDIPGDTVAGKRTLAVRMGDSRTRVLYIVMMVAPFVAVPFLCGISQRPAGSLSLFAILLVRRPVQRVIEGARGPALIAVLGDTGRVQLVFGVILSAGVFMGG</sequence>
<proteinExistence type="inferred from homology"/>
<dbReference type="NCBIfam" id="TIGR00751">
    <property type="entry name" value="menA"/>
    <property type="match status" value="1"/>
</dbReference>
<feature type="transmembrane region" description="Helical" evidence="9">
    <location>
        <begin position="147"/>
        <end position="165"/>
    </location>
</feature>
<dbReference type="NCBIfam" id="NF004751">
    <property type="entry name" value="PRK06080.1-3"/>
    <property type="match status" value="1"/>
</dbReference>
<evidence type="ECO:0000313" key="10">
    <source>
        <dbReference type="EMBL" id="CAB4324455.1"/>
    </source>
</evidence>
<evidence type="ECO:0000256" key="8">
    <source>
        <dbReference type="ARBA" id="ARBA00023136"/>
    </source>
</evidence>
<dbReference type="InterPro" id="IPR000537">
    <property type="entry name" value="UbiA_prenyltransferase"/>
</dbReference>
<evidence type="ECO:0000256" key="3">
    <source>
        <dbReference type="ARBA" id="ARBA00022428"/>
    </source>
</evidence>
<gene>
    <name evidence="10" type="ORF">UFOPK1392_02225</name>
    <name evidence="11" type="ORF">UFOPK3733_00852</name>
</gene>
<dbReference type="Gene3D" id="1.10.357.140">
    <property type="entry name" value="UbiA prenyltransferase"/>
    <property type="match status" value="1"/>
</dbReference>
<evidence type="ECO:0000256" key="5">
    <source>
        <dbReference type="ARBA" id="ARBA00022679"/>
    </source>
</evidence>
<name>A0A6J5YG88_9ZZZZ</name>
<keyword evidence="8 9" id="KW-0472">Membrane</keyword>
<feature type="transmembrane region" description="Helical" evidence="9">
    <location>
        <begin position="49"/>
        <end position="69"/>
    </location>
</feature>
<dbReference type="InterPro" id="IPR044878">
    <property type="entry name" value="UbiA_sf"/>
</dbReference>
<feature type="transmembrane region" description="Helical" evidence="9">
    <location>
        <begin position="108"/>
        <end position="141"/>
    </location>
</feature>
<dbReference type="GO" id="GO:0016020">
    <property type="term" value="C:membrane"/>
    <property type="evidence" value="ECO:0007669"/>
    <property type="project" value="UniProtKB-SubCell"/>
</dbReference>
<feature type="transmembrane region" description="Helical" evidence="9">
    <location>
        <begin position="20"/>
        <end position="37"/>
    </location>
</feature>
<dbReference type="PANTHER" id="PTHR13929">
    <property type="entry name" value="1,4-DIHYDROXY-2-NAPHTHOATE OCTAPRENYLTRANSFERASE"/>
    <property type="match status" value="1"/>
</dbReference>
<dbReference type="EMBL" id="CAFBNC010000033">
    <property type="protein sequence ID" value="CAB4934129.1"/>
    <property type="molecule type" value="Genomic_DNA"/>
</dbReference>
<dbReference type="EMBL" id="CAEMXZ010000150">
    <property type="protein sequence ID" value="CAB4324455.1"/>
    <property type="molecule type" value="Genomic_DNA"/>
</dbReference>
<dbReference type="PANTHER" id="PTHR13929:SF0">
    <property type="entry name" value="UBIA PRENYLTRANSFERASE DOMAIN-CONTAINING PROTEIN 1"/>
    <property type="match status" value="1"/>
</dbReference>
<keyword evidence="4" id="KW-1003">Cell membrane</keyword>
<reference evidence="10" key="1">
    <citation type="submission" date="2020-05" db="EMBL/GenBank/DDBJ databases">
        <authorList>
            <person name="Chiriac C."/>
            <person name="Salcher M."/>
            <person name="Ghai R."/>
            <person name="Kavagutti S V."/>
        </authorList>
    </citation>
    <scope>NUCLEOTIDE SEQUENCE</scope>
</reference>
<dbReference type="CDD" id="cd13962">
    <property type="entry name" value="PT_UbiA_UBIAD1"/>
    <property type="match status" value="1"/>
</dbReference>
<dbReference type="GO" id="GO:0042371">
    <property type="term" value="P:vitamin K biosynthetic process"/>
    <property type="evidence" value="ECO:0007669"/>
    <property type="project" value="TreeGrafter"/>
</dbReference>
<evidence type="ECO:0000256" key="6">
    <source>
        <dbReference type="ARBA" id="ARBA00022692"/>
    </source>
</evidence>
<keyword evidence="5" id="KW-0808">Transferase</keyword>
<dbReference type="AlphaFoldDB" id="A0A6J5YG88"/>
<feature type="transmembrane region" description="Helical" evidence="9">
    <location>
        <begin position="226"/>
        <end position="245"/>
    </location>
</feature>
<dbReference type="GO" id="GO:0009234">
    <property type="term" value="P:menaquinone biosynthetic process"/>
    <property type="evidence" value="ECO:0007669"/>
    <property type="project" value="UniProtKB-UniPathway"/>
</dbReference>
<evidence type="ECO:0000256" key="7">
    <source>
        <dbReference type="ARBA" id="ARBA00022989"/>
    </source>
</evidence>
<keyword evidence="7 9" id="KW-1133">Transmembrane helix</keyword>
<dbReference type="UniPathway" id="UPA00079"/>
<keyword evidence="6 9" id="KW-0812">Transmembrane</keyword>
<dbReference type="GO" id="GO:0046428">
    <property type="term" value="F:1,4-dihydroxy-2-naphthoate polyprenyltransferase activity"/>
    <property type="evidence" value="ECO:0007669"/>
    <property type="project" value="InterPro"/>
</dbReference>
<dbReference type="InterPro" id="IPR004657">
    <property type="entry name" value="MenA"/>
</dbReference>
<dbReference type="InterPro" id="IPR026046">
    <property type="entry name" value="UBIAD1"/>
</dbReference>
<organism evidence="10">
    <name type="scientific">freshwater metagenome</name>
    <dbReference type="NCBI Taxonomy" id="449393"/>
    <lineage>
        <taxon>unclassified sequences</taxon>
        <taxon>metagenomes</taxon>
        <taxon>ecological metagenomes</taxon>
    </lineage>
</organism>
<accession>A0A6J5YG88</accession>
<feature type="transmembrane region" description="Helical" evidence="9">
    <location>
        <begin position="177"/>
        <end position="198"/>
    </location>
</feature>
<evidence type="ECO:0000313" key="11">
    <source>
        <dbReference type="EMBL" id="CAB4934129.1"/>
    </source>
</evidence>
<comment type="subcellular location">
    <subcellularLocation>
        <location evidence="1">Membrane</location>
        <topology evidence="1">Multi-pass membrane protein</topology>
    </subcellularLocation>
</comment>
<comment type="pathway">
    <text evidence="2">Quinol/quinone metabolism; menaquinone biosynthesis.</text>
</comment>
<evidence type="ECO:0000256" key="4">
    <source>
        <dbReference type="ARBA" id="ARBA00022475"/>
    </source>
</evidence>
<keyword evidence="3" id="KW-0474">Menaquinone biosynthesis</keyword>
<evidence type="ECO:0000256" key="1">
    <source>
        <dbReference type="ARBA" id="ARBA00004141"/>
    </source>
</evidence>
<dbReference type="HAMAP" id="MF_01937">
    <property type="entry name" value="MenA_1"/>
    <property type="match status" value="1"/>
</dbReference>
<dbReference type="Pfam" id="PF01040">
    <property type="entry name" value="UbiA"/>
    <property type="match status" value="1"/>
</dbReference>
<evidence type="ECO:0000256" key="2">
    <source>
        <dbReference type="ARBA" id="ARBA00004863"/>
    </source>
</evidence>
<protein>
    <submittedName>
        <fullName evidence="10">Unannotated protein</fullName>
    </submittedName>
</protein>
<dbReference type="PIRSF" id="PIRSF005355">
    <property type="entry name" value="UBIAD1"/>
    <property type="match status" value="1"/>
</dbReference>
<evidence type="ECO:0000256" key="9">
    <source>
        <dbReference type="SAM" id="Phobius"/>
    </source>
</evidence>